<dbReference type="Pfam" id="PF13193">
    <property type="entry name" value="AMP-binding_C"/>
    <property type="match status" value="1"/>
</dbReference>
<dbReference type="RefSeq" id="WP_251871326.1">
    <property type="nucleotide sequence ID" value="NZ_CP098755.1"/>
</dbReference>
<dbReference type="InterPro" id="IPR050237">
    <property type="entry name" value="ATP-dep_AMP-bd_enzyme"/>
</dbReference>
<proteinExistence type="predicted"/>
<dbReference type="Pfam" id="PF00501">
    <property type="entry name" value="AMP-binding"/>
    <property type="match status" value="1"/>
</dbReference>
<reference evidence="3" key="1">
    <citation type="submission" date="2022-06" db="EMBL/GenBank/DDBJ databases">
        <title>Genome sequencing of Brevibacillus sp. BB3-R1.</title>
        <authorList>
            <person name="Heo J."/>
            <person name="Lee D."/>
            <person name="Won M."/>
            <person name="Han B.-H."/>
            <person name="Hong S.-B."/>
            <person name="Kwon S.-W."/>
        </authorList>
    </citation>
    <scope>NUCLEOTIDE SEQUENCE</scope>
    <source>
        <strain evidence="3">BB3-R1</strain>
    </source>
</reference>
<accession>A0ABY4WEK9</accession>
<dbReference type="InterPro" id="IPR045851">
    <property type="entry name" value="AMP-bd_C_sf"/>
</dbReference>
<sequence length="535" mass="58985">MEGIVKWIEKRAETAPERTALIGERRELNYRDMSREINQTARLLSDQHAVKKGERIAILAGNGVEYMVLLFAIAKLGAIAVVLNTRLTAPELTFQLNDSGAGLLVAEGCYRELGTQLVAGSGLADVLWFDPHGLTAERLEDRISECEGTFGETGADASLPFIICYTSGTTGRPKGAVLTQENMFWNAVNNCLGLDITSADRIMALLPLFHIGGIGLFSLPALFAGGCVILPDRFEPERVLKMIEEHRVTIALGVPTMHDLLRKSPAFEGTDLSSLRWLYNGGAPCPHELITYYLDRGIPFGQGYGMTETSPTVFLLSKEDYTKKVGSIGKPVLYCDIRIVDDEGRDVKAGEIGELLVRGPHVMQGYWNLPEETNKALRDGWLSTGDLVRADENGFVYVAGRKKEMIISGGENVYPLEIEQVIRELPSVDEAAVVGVVDLKWGEVPAAAVVLKERSPEDEGEAETSQEQSRLEEVQSHCMRRLAKYKVPATIVFVSALPKNATGKVDKNQIKIMLEKRMEENRHGDICNRPEGQLQ</sequence>
<dbReference type="CDD" id="cd17631">
    <property type="entry name" value="FACL_FadD13-like"/>
    <property type="match status" value="1"/>
</dbReference>
<dbReference type="InterPro" id="IPR025110">
    <property type="entry name" value="AMP-bd_C"/>
</dbReference>
<dbReference type="InterPro" id="IPR020845">
    <property type="entry name" value="AMP-binding_CS"/>
</dbReference>
<dbReference type="PANTHER" id="PTHR43767:SF1">
    <property type="entry name" value="NONRIBOSOMAL PEPTIDE SYNTHASE PES1 (EUROFUNG)-RELATED"/>
    <property type="match status" value="1"/>
</dbReference>
<organism evidence="3 4">
    <name type="scientific">Brevibacillus ruminantium</name>
    <dbReference type="NCBI Taxonomy" id="2950604"/>
    <lineage>
        <taxon>Bacteria</taxon>
        <taxon>Bacillati</taxon>
        <taxon>Bacillota</taxon>
        <taxon>Bacilli</taxon>
        <taxon>Bacillales</taxon>
        <taxon>Paenibacillaceae</taxon>
        <taxon>Brevibacillus</taxon>
    </lineage>
</organism>
<gene>
    <name evidence="3" type="ORF">NDK47_18890</name>
</gene>
<dbReference type="InterPro" id="IPR000873">
    <property type="entry name" value="AMP-dep_synth/lig_dom"/>
</dbReference>
<dbReference type="SUPFAM" id="SSF56801">
    <property type="entry name" value="Acetyl-CoA synthetase-like"/>
    <property type="match status" value="1"/>
</dbReference>
<protein>
    <submittedName>
        <fullName evidence="3">AMP-binding protein</fullName>
    </submittedName>
</protein>
<evidence type="ECO:0000313" key="3">
    <source>
        <dbReference type="EMBL" id="USG64210.1"/>
    </source>
</evidence>
<dbReference type="Proteomes" id="UP001056500">
    <property type="component" value="Chromosome"/>
</dbReference>
<dbReference type="EMBL" id="CP098755">
    <property type="protein sequence ID" value="USG64210.1"/>
    <property type="molecule type" value="Genomic_DNA"/>
</dbReference>
<name>A0ABY4WEK9_9BACL</name>
<dbReference type="Gene3D" id="3.30.300.30">
    <property type="match status" value="1"/>
</dbReference>
<feature type="domain" description="AMP-dependent synthetase/ligase" evidence="1">
    <location>
        <begin position="9"/>
        <end position="367"/>
    </location>
</feature>
<evidence type="ECO:0000313" key="4">
    <source>
        <dbReference type="Proteomes" id="UP001056500"/>
    </source>
</evidence>
<feature type="domain" description="AMP-binding enzyme C-terminal" evidence="2">
    <location>
        <begin position="417"/>
        <end position="504"/>
    </location>
</feature>
<keyword evidence="4" id="KW-1185">Reference proteome</keyword>
<dbReference type="PROSITE" id="PS00455">
    <property type="entry name" value="AMP_BINDING"/>
    <property type="match status" value="1"/>
</dbReference>
<dbReference type="Gene3D" id="3.40.50.12780">
    <property type="entry name" value="N-terminal domain of ligase-like"/>
    <property type="match status" value="1"/>
</dbReference>
<evidence type="ECO:0000259" key="1">
    <source>
        <dbReference type="Pfam" id="PF00501"/>
    </source>
</evidence>
<evidence type="ECO:0000259" key="2">
    <source>
        <dbReference type="Pfam" id="PF13193"/>
    </source>
</evidence>
<dbReference type="PANTHER" id="PTHR43767">
    <property type="entry name" value="LONG-CHAIN-FATTY-ACID--COA LIGASE"/>
    <property type="match status" value="1"/>
</dbReference>
<dbReference type="InterPro" id="IPR042099">
    <property type="entry name" value="ANL_N_sf"/>
</dbReference>